<organism evidence="2 3">
    <name type="scientific">Boletus reticuloceps</name>
    <dbReference type="NCBI Taxonomy" id="495285"/>
    <lineage>
        <taxon>Eukaryota</taxon>
        <taxon>Fungi</taxon>
        <taxon>Dikarya</taxon>
        <taxon>Basidiomycota</taxon>
        <taxon>Agaricomycotina</taxon>
        <taxon>Agaricomycetes</taxon>
        <taxon>Agaricomycetidae</taxon>
        <taxon>Boletales</taxon>
        <taxon>Boletineae</taxon>
        <taxon>Boletaceae</taxon>
        <taxon>Boletoideae</taxon>
        <taxon>Boletus</taxon>
    </lineage>
</organism>
<feature type="compositionally biased region" description="Low complexity" evidence="1">
    <location>
        <begin position="282"/>
        <end position="295"/>
    </location>
</feature>
<name>A0A8I2YI46_9AGAM</name>
<dbReference type="OrthoDB" id="2681506at2759"/>
<feature type="compositionally biased region" description="Basic and acidic residues" evidence="1">
    <location>
        <begin position="212"/>
        <end position="229"/>
    </location>
</feature>
<dbReference type="EMBL" id="JAGFBS010000027">
    <property type="protein sequence ID" value="KAG6372460.1"/>
    <property type="molecule type" value="Genomic_DNA"/>
</dbReference>
<feature type="region of interest" description="Disordered" evidence="1">
    <location>
        <begin position="212"/>
        <end position="420"/>
    </location>
</feature>
<feature type="compositionally biased region" description="Low complexity" evidence="1">
    <location>
        <begin position="322"/>
        <end position="355"/>
    </location>
</feature>
<feature type="compositionally biased region" description="Basic and acidic residues" evidence="1">
    <location>
        <begin position="250"/>
        <end position="265"/>
    </location>
</feature>
<evidence type="ECO:0000256" key="1">
    <source>
        <dbReference type="SAM" id="MobiDB-lite"/>
    </source>
</evidence>
<feature type="compositionally biased region" description="Polar residues" evidence="1">
    <location>
        <begin position="400"/>
        <end position="418"/>
    </location>
</feature>
<proteinExistence type="predicted"/>
<evidence type="ECO:0000313" key="3">
    <source>
        <dbReference type="Proteomes" id="UP000683000"/>
    </source>
</evidence>
<accession>A0A8I2YI46</accession>
<dbReference type="Proteomes" id="UP000683000">
    <property type="component" value="Unassembled WGS sequence"/>
</dbReference>
<keyword evidence="3" id="KW-1185">Reference proteome</keyword>
<feature type="compositionally biased region" description="Low complexity" evidence="1">
    <location>
        <begin position="362"/>
        <end position="399"/>
    </location>
</feature>
<evidence type="ECO:0000313" key="2">
    <source>
        <dbReference type="EMBL" id="KAG6372460.1"/>
    </source>
</evidence>
<comment type="caution">
    <text evidence="2">The sequence shown here is derived from an EMBL/GenBank/DDBJ whole genome shotgun (WGS) entry which is preliminary data.</text>
</comment>
<protein>
    <submittedName>
        <fullName evidence="2">Uncharacterized protein</fullName>
    </submittedName>
</protein>
<feature type="compositionally biased region" description="Polar residues" evidence="1">
    <location>
        <begin position="266"/>
        <end position="275"/>
    </location>
</feature>
<dbReference type="AlphaFoldDB" id="A0A8I2YI46"/>
<sequence length="443" mass="47860">MNTYDFSSFSNNSTAVQTHTGNLGFSSEGIRPQMPDIFGRNATPLMPQGNQVHSYMNQQAYIQGLLERCNSFEAELMKVTTERDTLKCLFEQLSASLQKPEAATIPTKTAEASAEMYPLVQFWTPDQYNQWTHTAEAHKDPRWKLAYLEDENGARNLAKKKGPPSWGKADASEKEFVFTIVYREFPFLKLAKNHWKLDTLCSNDYPGWARNNLDKDGNLLKNGKVKEEEGTPGVDEQPTTDNRKRKAKTKKSDVPAKKFKAEESTTHASFSSSPEPSVLVGSSASPSPSIQPSAIVWSPASPSLSIEPSARVEASPSDSSNLEVPVPVEPSASPLPSIESSSPEPSVPVKSSASESPPPSIEPSTTVEAPPSESCSSSLEASPVPFESSNSIQLSPPSSCTTSELPAVGSSSKSTTSELPVAVRTILSPSATTSEPPVVNHQS</sequence>
<gene>
    <name evidence="2" type="ORF">JVT61DRAFT_7559</name>
</gene>
<reference evidence="2" key="1">
    <citation type="submission" date="2021-03" db="EMBL/GenBank/DDBJ databases">
        <title>Evolutionary innovations through gain and loss of genes in the ectomycorrhizal Boletales.</title>
        <authorList>
            <person name="Wu G."/>
            <person name="Miyauchi S."/>
            <person name="Morin E."/>
            <person name="Yang Z.-L."/>
            <person name="Xu J."/>
            <person name="Martin F.M."/>
        </authorList>
    </citation>
    <scope>NUCLEOTIDE SEQUENCE</scope>
    <source>
        <strain evidence="2">BR01</strain>
    </source>
</reference>